<dbReference type="RefSeq" id="WP_210026691.1">
    <property type="nucleotide sequence ID" value="NZ_JAGINU010000001.1"/>
</dbReference>
<evidence type="ECO:0000256" key="5">
    <source>
        <dbReference type="ARBA" id="ARBA00022618"/>
    </source>
</evidence>
<evidence type="ECO:0000256" key="10">
    <source>
        <dbReference type="ARBA" id="ARBA00029986"/>
    </source>
</evidence>
<dbReference type="PROSITE" id="PS50059">
    <property type="entry name" value="FKBP_PPIASE"/>
    <property type="match status" value="1"/>
</dbReference>
<dbReference type="SUPFAM" id="SSF54534">
    <property type="entry name" value="FKBP-like"/>
    <property type="match status" value="1"/>
</dbReference>
<dbReference type="Gene3D" id="3.10.50.40">
    <property type="match status" value="1"/>
</dbReference>
<feature type="coiled-coil region" evidence="14">
    <location>
        <begin position="122"/>
        <end position="149"/>
    </location>
</feature>
<evidence type="ECO:0000256" key="1">
    <source>
        <dbReference type="ARBA" id="ARBA00000971"/>
    </source>
</evidence>
<gene>
    <name evidence="11" type="primary">tig</name>
    <name evidence="17" type="ORF">JOF36_002312</name>
</gene>
<evidence type="ECO:0000259" key="16">
    <source>
        <dbReference type="PROSITE" id="PS50059"/>
    </source>
</evidence>
<keyword evidence="6 11" id="KW-0697">Rotamase</keyword>
<dbReference type="InterPro" id="IPR005215">
    <property type="entry name" value="Trig_fac"/>
</dbReference>
<keyword evidence="7 11" id="KW-0143">Chaperone</keyword>
<evidence type="ECO:0000313" key="18">
    <source>
        <dbReference type="Proteomes" id="UP001519295"/>
    </source>
</evidence>
<dbReference type="SUPFAM" id="SSF109998">
    <property type="entry name" value="Triger factor/SurA peptide-binding domain-like"/>
    <property type="match status" value="1"/>
</dbReference>
<protein>
    <recommendedName>
        <fullName evidence="4 11">Trigger factor</fullName>
        <shortName evidence="11">TF</shortName>
        <ecNumber evidence="3 11">5.2.1.8</ecNumber>
    </recommendedName>
    <alternativeName>
        <fullName evidence="10 11">PPIase</fullName>
    </alternativeName>
</protein>
<comment type="domain">
    <text evidence="11">Consists of 3 domains; the N-terminus binds the ribosome, the middle domain has PPIase activity, while the C-terminus has intrinsic chaperone activity on its own.</text>
</comment>
<evidence type="ECO:0000256" key="13">
    <source>
        <dbReference type="RuleBase" id="RU003914"/>
    </source>
</evidence>
<keyword evidence="14" id="KW-0175">Coiled coil</keyword>
<evidence type="ECO:0000256" key="4">
    <source>
        <dbReference type="ARBA" id="ARBA00016902"/>
    </source>
</evidence>
<dbReference type="Gene3D" id="3.30.70.1050">
    <property type="entry name" value="Trigger factor ribosome-binding domain"/>
    <property type="match status" value="1"/>
</dbReference>
<keyword evidence="8 11" id="KW-0413">Isomerase</keyword>
<dbReference type="Gene3D" id="1.10.3120.10">
    <property type="entry name" value="Trigger factor, C-terminal domain"/>
    <property type="match status" value="1"/>
</dbReference>
<dbReference type="InterPro" id="IPR046357">
    <property type="entry name" value="PPIase_dom_sf"/>
</dbReference>
<comment type="catalytic activity">
    <reaction evidence="1 11 12">
        <text>[protein]-peptidylproline (omega=180) = [protein]-peptidylproline (omega=0)</text>
        <dbReference type="Rhea" id="RHEA:16237"/>
        <dbReference type="Rhea" id="RHEA-COMP:10747"/>
        <dbReference type="Rhea" id="RHEA-COMP:10748"/>
        <dbReference type="ChEBI" id="CHEBI:83833"/>
        <dbReference type="ChEBI" id="CHEBI:83834"/>
        <dbReference type="EC" id="5.2.1.8"/>
    </reaction>
</comment>
<keyword evidence="11" id="KW-0963">Cytoplasm</keyword>
<evidence type="ECO:0000256" key="9">
    <source>
        <dbReference type="ARBA" id="ARBA00023306"/>
    </source>
</evidence>
<dbReference type="EMBL" id="JAGINU010000001">
    <property type="protein sequence ID" value="MBP2366616.1"/>
    <property type="molecule type" value="Genomic_DNA"/>
</dbReference>
<feature type="compositionally biased region" description="Acidic residues" evidence="15">
    <location>
        <begin position="439"/>
        <end position="449"/>
    </location>
</feature>
<dbReference type="EC" id="5.2.1.8" evidence="3 11"/>
<evidence type="ECO:0000256" key="8">
    <source>
        <dbReference type="ARBA" id="ARBA00023235"/>
    </source>
</evidence>
<evidence type="ECO:0000256" key="14">
    <source>
        <dbReference type="SAM" id="Coils"/>
    </source>
</evidence>
<evidence type="ECO:0000256" key="2">
    <source>
        <dbReference type="ARBA" id="ARBA00005464"/>
    </source>
</evidence>
<dbReference type="PANTHER" id="PTHR30560">
    <property type="entry name" value="TRIGGER FACTOR CHAPERONE AND PEPTIDYL-PROLYL CIS/TRANS ISOMERASE"/>
    <property type="match status" value="1"/>
</dbReference>
<comment type="similarity">
    <text evidence="2 11 13">Belongs to the FKBP-type PPIase family. Tig subfamily.</text>
</comment>
<dbReference type="PANTHER" id="PTHR30560:SF3">
    <property type="entry name" value="TRIGGER FACTOR-LIKE PROTEIN TIG, CHLOROPLASTIC"/>
    <property type="match status" value="1"/>
</dbReference>
<proteinExistence type="inferred from homology"/>
<name>A0ABS4VRS7_9PSEU</name>
<dbReference type="HAMAP" id="MF_00303">
    <property type="entry name" value="Trigger_factor_Tig"/>
    <property type="match status" value="1"/>
</dbReference>
<dbReference type="InterPro" id="IPR008880">
    <property type="entry name" value="Trigger_fac_C"/>
</dbReference>
<feature type="coiled-coil region" evidence="14">
    <location>
        <begin position="250"/>
        <end position="280"/>
    </location>
</feature>
<keyword evidence="9 11" id="KW-0131">Cell cycle</keyword>
<dbReference type="Pfam" id="PF00254">
    <property type="entry name" value="FKBP_C"/>
    <property type="match status" value="1"/>
</dbReference>
<dbReference type="Pfam" id="PF05697">
    <property type="entry name" value="Trigger_N"/>
    <property type="match status" value="1"/>
</dbReference>
<evidence type="ECO:0000256" key="3">
    <source>
        <dbReference type="ARBA" id="ARBA00013194"/>
    </source>
</evidence>
<reference evidence="17 18" key="1">
    <citation type="submission" date="2021-03" db="EMBL/GenBank/DDBJ databases">
        <title>Sequencing the genomes of 1000 actinobacteria strains.</title>
        <authorList>
            <person name="Klenk H.-P."/>
        </authorList>
    </citation>
    <scope>NUCLEOTIDE SEQUENCE [LARGE SCALE GENOMIC DNA]</scope>
    <source>
        <strain evidence="17 18">DSM 45256</strain>
    </source>
</reference>
<dbReference type="InterPro" id="IPR008881">
    <property type="entry name" value="Trigger_fac_ribosome-bd_bac"/>
</dbReference>
<feature type="compositionally biased region" description="Acidic residues" evidence="15">
    <location>
        <begin position="457"/>
        <end position="470"/>
    </location>
</feature>
<accession>A0ABS4VRS7</accession>
<comment type="caution">
    <text evidence="17">The sequence shown here is derived from an EMBL/GenBank/DDBJ whole genome shotgun (WGS) entry which is preliminary data.</text>
</comment>
<feature type="domain" description="PPIase FKBP-type" evidence="16">
    <location>
        <begin position="163"/>
        <end position="216"/>
    </location>
</feature>
<evidence type="ECO:0000256" key="7">
    <source>
        <dbReference type="ARBA" id="ARBA00023186"/>
    </source>
</evidence>
<dbReference type="NCBIfam" id="TIGR00115">
    <property type="entry name" value="tig"/>
    <property type="match status" value="1"/>
</dbReference>
<keyword evidence="5 11" id="KW-0132">Cell division</keyword>
<evidence type="ECO:0000313" key="17">
    <source>
        <dbReference type="EMBL" id="MBP2366616.1"/>
    </source>
</evidence>
<dbReference type="InterPro" id="IPR027304">
    <property type="entry name" value="Trigger_fact/SurA_dom_sf"/>
</dbReference>
<organism evidence="17 18">
    <name type="scientific">Pseudonocardia parietis</name>
    <dbReference type="NCBI Taxonomy" id="570936"/>
    <lineage>
        <taxon>Bacteria</taxon>
        <taxon>Bacillati</taxon>
        <taxon>Actinomycetota</taxon>
        <taxon>Actinomycetes</taxon>
        <taxon>Pseudonocardiales</taxon>
        <taxon>Pseudonocardiaceae</taxon>
        <taxon>Pseudonocardia</taxon>
    </lineage>
</organism>
<keyword evidence="18" id="KW-1185">Reference proteome</keyword>
<evidence type="ECO:0000256" key="15">
    <source>
        <dbReference type="SAM" id="MobiDB-lite"/>
    </source>
</evidence>
<dbReference type="Proteomes" id="UP001519295">
    <property type="component" value="Unassembled WGS sequence"/>
</dbReference>
<comment type="subcellular location">
    <subcellularLocation>
        <location evidence="11">Cytoplasm</location>
    </subcellularLocation>
    <text evidence="11">About half TF is bound to the ribosome near the polypeptide exit tunnel while the other half is free in the cytoplasm.</text>
</comment>
<dbReference type="InterPro" id="IPR037041">
    <property type="entry name" value="Trigger_fac_C_sf"/>
</dbReference>
<dbReference type="SUPFAM" id="SSF102735">
    <property type="entry name" value="Trigger factor ribosome-binding domain"/>
    <property type="match status" value="1"/>
</dbReference>
<dbReference type="InterPro" id="IPR001179">
    <property type="entry name" value="PPIase_FKBP_dom"/>
</dbReference>
<dbReference type="Pfam" id="PF05698">
    <property type="entry name" value="Trigger_C"/>
    <property type="match status" value="1"/>
</dbReference>
<feature type="region of interest" description="Disordered" evidence="15">
    <location>
        <begin position="430"/>
        <end position="481"/>
    </location>
</feature>
<comment type="function">
    <text evidence="11">Involved in protein export. Acts as a chaperone by maintaining the newly synthesized protein in an open conformation. Functions as a peptidyl-prolyl cis-trans isomerase.</text>
</comment>
<sequence length="481" mass="53417">MKSTVEHLSPTRVRINVEVPFDELKPDFDRAYKKIAQQVRIPGFRPGKAPARILEARIGRAPVLDEVVNNAIPTKYQEAIVTSEDVKPIGRPDIEVTEIADGERITFTAEVDIRPEFELPELEGLTVEVDETEVDEEQVTEQLDQLRARFGTLTGVERPAQTGDFVQIDLSASVDGKTIEEATTTGFSYEVGQGGLIDGIDEALEGMSAEEEKTFTSKLVAGEYADRDAEITVKVTAVKERHLPDADDEFAQLASEFDTLEELQENLRERLGQSKRMEQATQARDRLLDKIVEGTEVPLPESVVQGEIDNRLHDAVHAFDHDEERFAEFLASQDKTREQFDAESREEAETAVRYRLVLDALADREEISVNDQELTERILYQAQQYGMAPEQFVQQIQQAGQIPAIYQDVRRSKALIDAVRAVSVTLPNGDPVDLSDLLGSDDDEDEDASVVEGTVESVEDSAEPAGDDTPDTAGEKADVKS</sequence>
<evidence type="ECO:0000256" key="12">
    <source>
        <dbReference type="PROSITE-ProRule" id="PRU00277"/>
    </source>
</evidence>
<dbReference type="InterPro" id="IPR036611">
    <property type="entry name" value="Trigger_fac_ribosome-bd_sf"/>
</dbReference>
<evidence type="ECO:0000256" key="6">
    <source>
        <dbReference type="ARBA" id="ARBA00023110"/>
    </source>
</evidence>
<evidence type="ECO:0000256" key="11">
    <source>
        <dbReference type="HAMAP-Rule" id="MF_00303"/>
    </source>
</evidence>
<dbReference type="PIRSF" id="PIRSF003095">
    <property type="entry name" value="Trigger_factor"/>
    <property type="match status" value="1"/>
</dbReference>